<dbReference type="PROSITE" id="PS00086">
    <property type="entry name" value="CYTOCHROME_P450"/>
    <property type="match status" value="1"/>
</dbReference>
<sequence length="415" mass="45845">MSTQTLFELTAPPADLDHVELLERVRAAGPRARATMGGMEMRLVVDDADARTILSDRRFVVNAENLPGERTVPSRPELLLAMGMRPELITHISEGLLDKDGVDHVRLRKLVSRTFTVRRIEAMRPRIRAIAEKLIAGLPDRAEGASVDLVDHFTYPLPIAVICDLLGVPEEERAPWREWGHTLTSFKFSDLEEMNGTVGSLVDASRRLIALHREHEYDDLLGDLVRVRDEDGDRLSEEELITMIITLVVAGHETTANLIANGTHALLTHPDQLAALREDPGLMPSAVHEMLRWCGPVFQTRPRFATEDVELSTTTIPAGTAVIAMAAGANRDPRVHPEPERFDITRHRGEPGEAHLAFGHGLHYCLGAALARAEGQEALAALLAAFPGLALDPARPPVRQPNLAFVRFEDLYVLL</sequence>
<comment type="similarity">
    <text evidence="1 2">Belongs to the cytochrome P450 family.</text>
</comment>
<dbReference type="CDD" id="cd11029">
    <property type="entry name" value="CYP107-like"/>
    <property type="match status" value="1"/>
</dbReference>
<dbReference type="Pfam" id="PF00067">
    <property type="entry name" value="p450"/>
    <property type="match status" value="2"/>
</dbReference>
<dbReference type="PANTHER" id="PTHR46696:SF1">
    <property type="entry name" value="CYTOCHROME P450 YJIB-RELATED"/>
    <property type="match status" value="1"/>
</dbReference>
<dbReference type="InterPro" id="IPR001128">
    <property type="entry name" value="Cyt_P450"/>
</dbReference>
<dbReference type="EMBL" id="CP074133">
    <property type="protein sequence ID" value="QUX21447.1"/>
    <property type="molecule type" value="Genomic_DNA"/>
</dbReference>
<dbReference type="InterPro" id="IPR036396">
    <property type="entry name" value="Cyt_P450_sf"/>
</dbReference>
<dbReference type="PRINTS" id="PR00359">
    <property type="entry name" value="BP450"/>
</dbReference>
<dbReference type="InterPro" id="IPR002397">
    <property type="entry name" value="Cyt_P450_B"/>
</dbReference>
<dbReference type="Gene3D" id="1.10.630.10">
    <property type="entry name" value="Cytochrome P450"/>
    <property type="match status" value="1"/>
</dbReference>
<evidence type="ECO:0000313" key="3">
    <source>
        <dbReference type="EMBL" id="QUX21447.1"/>
    </source>
</evidence>
<evidence type="ECO:0000256" key="1">
    <source>
        <dbReference type="ARBA" id="ARBA00010617"/>
    </source>
</evidence>
<protein>
    <submittedName>
        <fullName evidence="3">Cytochrome P450</fullName>
    </submittedName>
</protein>
<evidence type="ECO:0000256" key="2">
    <source>
        <dbReference type="RuleBase" id="RU000461"/>
    </source>
</evidence>
<dbReference type="PANTHER" id="PTHR46696">
    <property type="entry name" value="P450, PUTATIVE (EUROFUNG)-RELATED"/>
    <property type="match status" value="1"/>
</dbReference>
<keyword evidence="2" id="KW-0503">Monooxygenase</keyword>
<dbReference type="InterPro" id="IPR017972">
    <property type="entry name" value="Cyt_P450_CS"/>
</dbReference>
<keyword evidence="2" id="KW-0479">Metal-binding</keyword>
<proteinExistence type="inferred from homology"/>
<gene>
    <name evidence="3" type="ORF">KGD84_23985</name>
</gene>
<keyword evidence="2" id="KW-0560">Oxidoreductase</keyword>
<evidence type="ECO:0000313" key="4">
    <source>
        <dbReference type="Proteomes" id="UP000676079"/>
    </source>
</evidence>
<dbReference type="RefSeq" id="WP_220562669.1">
    <property type="nucleotide sequence ID" value="NZ_CP074133.1"/>
</dbReference>
<dbReference type="SUPFAM" id="SSF48264">
    <property type="entry name" value="Cytochrome P450"/>
    <property type="match status" value="1"/>
</dbReference>
<dbReference type="Proteomes" id="UP000676079">
    <property type="component" value="Chromosome"/>
</dbReference>
<accession>A0ABX8BHG8</accession>
<keyword evidence="2" id="KW-0349">Heme</keyword>
<keyword evidence="4" id="KW-1185">Reference proteome</keyword>
<organism evidence="3 4">
    <name type="scientific">Nocardiopsis changdeensis</name>
    <dbReference type="NCBI Taxonomy" id="2831969"/>
    <lineage>
        <taxon>Bacteria</taxon>
        <taxon>Bacillati</taxon>
        <taxon>Actinomycetota</taxon>
        <taxon>Actinomycetes</taxon>
        <taxon>Streptosporangiales</taxon>
        <taxon>Nocardiopsidaceae</taxon>
        <taxon>Nocardiopsis</taxon>
    </lineage>
</organism>
<reference evidence="3 4" key="1">
    <citation type="submission" date="2021-05" db="EMBL/GenBank/DDBJ databases">
        <title>Direct Submission.</title>
        <authorList>
            <person name="Li K."/>
            <person name="Gao J."/>
        </authorList>
    </citation>
    <scope>NUCLEOTIDE SEQUENCE [LARGE SCALE GENOMIC DNA]</scope>
    <source>
        <strain evidence="3 4">Mg02</strain>
    </source>
</reference>
<name>A0ABX8BHG8_9ACTN</name>
<keyword evidence="2" id="KW-0408">Iron</keyword>